<evidence type="ECO:0000256" key="1">
    <source>
        <dbReference type="SAM" id="MobiDB-lite"/>
    </source>
</evidence>
<dbReference type="STRING" id="52441.SAMN05216302_10454"/>
<evidence type="ECO:0000313" key="2">
    <source>
        <dbReference type="EMBL" id="SFL23165.1"/>
    </source>
</evidence>
<dbReference type="EMBL" id="FOSP01000045">
    <property type="protein sequence ID" value="SFL23165.1"/>
    <property type="molecule type" value="Genomic_DNA"/>
</dbReference>
<dbReference type="Proteomes" id="UP000199533">
    <property type="component" value="Unassembled WGS sequence"/>
</dbReference>
<dbReference type="RefSeq" id="WP_090702829.1">
    <property type="nucleotide sequence ID" value="NZ_FOSP01000045.1"/>
</dbReference>
<organism evidence="2 3">
    <name type="scientific">Nitrosomonas aestuarii</name>
    <dbReference type="NCBI Taxonomy" id="52441"/>
    <lineage>
        <taxon>Bacteria</taxon>
        <taxon>Pseudomonadati</taxon>
        <taxon>Pseudomonadota</taxon>
        <taxon>Betaproteobacteria</taxon>
        <taxon>Nitrosomonadales</taxon>
        <taxon>Nitrosomonadaceae</taxon>
        <taxon>Nitrosomonas</taxon>
    </lineage>
</organism>
<gene>
    <name evidence="2" type="ORF">SAMN05216302_10454</name>
</gene>
<feature type="compositionally biased region" description="Polar residues" evidence="1">
    <location>
        <begin position="1"/>
        <end position="33"/>
    </location>
</feature>
<feature type="region of interest" description="Disordered" evidence="1">
    <location>
        <begin position="1"/>
        <end position="36"/>
    </location>
</feature>
<sequence>MNTKSATEYKKSTQTASGSEQMNQANIDSSNPPENAVTKEIKNIERLRKLVEGPEPLWPIPVPDEKQVTNLK</sequence>
<dbReference type="AlphaFoldDB" id="A0A1I4FZA6"/>
<evidence type="ECO:0000313" key="3">
    <source>
        <dbReference type="Proteomes" id="UP000199533"/>
    </source>
</evidence>
<keyword evidence="3" id="KW-1185">Reference proteome</keyword>
<protein>
    <submittedName>
        <fullName evidence="2">Uncharacterized protein</fullName>
    </submittedName>
</protein>
<reference evidence="3" key="1">
    <citation type="submission" date="2016-10" db="EMBL/GenBank/DDBJ databases">
        <authorList>
            <person name="Varghese N."/>
            <person name="Submissions S."/>
        </authorList>
    </citation>
    <scope>NUCLEOTIDE SEQUENCE [LARGE SCALE GENOMIC DNA]</scope>
    <source>
        <strain evidence="3">Nm69</strain>
    </source>
</reference>
<proteinExistence type="predicted"/>
<accession>A0A1I4FZA6</accession>
<name>A0A1I4FZA6_9PROT</name>